<dbReference type="InterPro" id="IPR026956">
    <property type="entry name" value="D-ser_dehydrat-like_dom"/>
</dbReference>
<dbReference type="Pfam" id="PF14031">
    <property type="entry name" value="D-ser_dehydrat"/>
    <property type="match status" value="1"/>
</dbReference>
<keyword evidence="4" id="KW-0413">Isomerase</keyword>
<dbReference type="InterPro" id="IPR029066">
    <property type="entry name" value="PLP-binding_barrel"/>
</dbReference>
<dbReference type="InterPro" id="IPR001608">
    <property type="entry name" value="Ala_racemase_N"/>
</dbReference>
<gene>
    <name evidence="4" type="ORF">ABVQ20_39065</name>
</gene>
<proteinExistence type="inferred from homology"/>
<dbReference type="Gene3D" id="3.20.20.10">
    <property type="entry name" value="Alanine racemase"/>
    <property type="match status" value="1"/>
</dbReference>
<dbReference type="SMART" id="SM01119">
    <property type="entry name" value="D-ser_dehydrat"/>
    <property type="match status" value="1"/>
</dbReference>
<dbReference type="SUPFAM" id="SSF51419">
    <property type="entry name" value="PLP-binding barrel"/>
    <property type="match status" value="1"/>
</dbReference>
<dbReference type="Proteomes" id="UP001548832">
    <property type="component" value="Unassembled WGS sequence"/>
</dbReference>
<dbReference type="RefSeq" id="WP_354465125.1">
    <property type="nucleotide sequence ID" value="NZ_JBEWSZ010000015.1"/>
</dbReference>
<evidence type="ECO:0000256" key="2">
    <source>
        <dbReference type="ARBA" id="ARBA00023239"/>
    </source>
</evidence>
<evidence type="ECO:0000313" key="4">
    <source>
        <dbReference type="EMBL" id="MET2832919.1"/>
    </source>
</evidence>
<dbReference type="EC" id="5.1.1.1" evidence="4"/>
<dbReference type="InterPro" id="IPR051466">
    <property type="entry name" value="D-amino_acid_metab_enzyme"/>
</dbReference>
<dbReference type="EMBL" id="JBEWSZ010000015">
    <property type="protein sequence ID" value="MET2832919.1"/>
    <property type="molecule type" value="Genomic_DNA"/>
</dbReference>
<evidence type="ECO:0000256" key="1">
    <source>
        <dbReference type="ARBA" id="ARBA00005323"/>
    </source>
</evidence>
<name>A0ABV2DSG2_9HYPH</name>
<keyword evidence="5" id="KW-1185">Reference proteome</keyword>
<sequence>MSNNTTIDLVKTPSLILDEERMSNNISGLLSRIEAQSVTFRPHMKTAKCVEVARRVMTSPRGPITVSTLKEAEQFADAGVRDILYAVGIAPNKLDAVLALRAKGVDLSILVDSIAQAEAVAAKARLEGDPIPVLIEIDADGYRGGVPADETETVLAVGRALHEGGAELRGILTYSGATYECREVDEIRAVAERERRAATRSAELLRNAGLPCPIVSVGSTPTALFSRDFTGVTEVRAGVFAFFDLVMAGLGVCSVDDIALSVLATVIGHQHDGRRILVDAGWMAMSRDLGTAGQRVSQGYGVVCDLDGEIIPDLIMSGASQEHGILSLRPDSRRALPDLPIGTLVRILPNHACATAAQHHRYNVVSKGSREVTAVWDRFSGW</sequence>
<feature type="domain" description="D-serine dehydratase-like" evidence="3">
    <location>
        <begin position="259"/>
        <end position="366"/>
    </location>
</feature>
<dbReference type="PANTHER" id="PTHR28004">
    <property type="entry name" value="ZGC:162816-RELATED"/>
    <property type="match status" value="1"/>
</dbReference>
<organism evidence="4 5">
    <name type="scientific">Mesorhizobium shangrilense</name>
    <dbReference type="NCBI Taxonomy" id="460060"/>
    <lineage>
        <taxon>Bacteria</taxon>
        <taxon>Pseudomonadati</taxon>
        <taxon>Pseudomonadota</taxon>
        <taxon>Alphaproteobacteria</taxon>
        <taxon>Hyphomicrobiales</taxon>
        <taxon>Phyllobacteriaceae</taxon>
        <taxon>Mesorhizobium</taxon>
    </lineage>
</organism>
<accession>A0ABV2DSG2</accession>
<evidence type="ECO:0000313" key="5">
    <source>
        <dbReference type="Proteomes" id="UP001548832"/>
    </source>
</evidence>
<dbReference type="InterPro" id="IPR042208">
    <property type="entry name" value="D-ser_dehydrat-like_sf"/>
</dbReference>
<keyword evidence="2" id="KW-0456">Lyase</keyword>
<comment type="similarity">
    <text evidence="1">Belongs to the DSD1 family.</text>
</comment>
<dbReference type="GO" id="GO:0008784">
    <property type="term" value="F:alanine racemase activity"/>
    <property type="evidence" value="ECO:0007669"/>
    <property type="project" value="UniProtKB-EC"/>
</dbReference>
<comment type="caution">
    <text evidence="4">The sequence shown here is derived from an EMBL/GenBank/DDBJ whole genome shotgun (WGS) entry which is preliminary data.</text>
</comment>
<reference evidence="4 5" key="1">
    <citation type="submission" date="2024-06" db="EMBL/GenBank/DDBJ databases">
        <authorList>
            <person name="Kim D.-U."/>
        </authorList>
    </citation>
    <scope>NUCLEOTIDE SEQUENCE [LARGE SCALE GENOMIC DNA]</scope>
    <source>
        <strain evidence="4 5">KACC15460</strain>
    </source>
</reference>
<evidence type="ECO:0000259" key="3">
    <source>
        <dbReference type="SMART" id="SM01119"/>
    </source>
</evidence>
<dbReference type="PANTHER" id="PTHR28004:SF2">
    <property type="entry name" value="D-SERINE DEHYDRATASE"/>
    <property type="match status" value="1"/>
</dbReference>
<dbReference type="Gene3D" id="2.40.37.20">
    <property type="entry name" value="D-serine dehydratase-like domain"/>
    <property type="match status" value="1"/>
</dbReference>
<dbReference type="Pfam" id="PF01168">
    <property type="entry name" value="Ala_racemase_N"/>
    <property type="match status" value="1"/>
</dbReference>
<protein>
    <submittedName>
        <fullName evidence="4">Alanine racemase</fullName>
        <ecNumber evidence="4">5.1.1.1</ecNumber>
    </submittedName>
</protein>